<dbReference type="AlphaFoldDB" id="A0A146KKJ5"/>
<sequence>MEYQVENTPTPTSINANTDTSIDIREQYSTAQSSNQDAQGTDFCMHDNHNNTIRYHTRAKTYENSGQYNDIYSSNETSEVQEKVQLPQPVPEPPKRKRGRPPNHERKRRGRKPKPKVYPTRFPTTATAANPSHSNSNTTTKQNQRCISSDDDTNPLSLGILPDVGKSSTDTSLASASSNVNRSTLQKPSRSLFNTLIDDTVLHQQQHQ</sequence>
<name>A0A146KKJ5_LYGHE</name>
<evidence type="ECO:0000313" key="2">
    <source>
        <dbReference type="EMBL" id="JAP97103.1"/>
    </source>
</evidence>
<reference evidence="2" key="1">
    <citation type="journal article" date="2016" name="Gigascience">
        <title>De novo construction of an expanded transcriptome assembly for the western tarnished plant bug, Lygus hesperus.</title>
        <authorList>
            <person name="Tassone E.E."/>
            <person name="Geib S.M."/>
            <person name="Hall B."/>
            <person name="Fabrick J.A."/>
            <person name="Brent C.S."/>
            <person name="Hull J.J."/>
        </authorList>
    </citation>
    <scope>NUCLEOTIDE SEQUENCE</scope>
</reference>
<feature type="region of interest" description="Disordered" evidence="1">
    <location>
        <begin position="77"/>
        <end position="189"/>
    </location>
</feature>
<feature type="compositionally biased region" description="Polar residues" evidence="1">
    <location>
        <begin position="179"/>
        <end position="189"/>
    </location>
</feature>
<feature type="compositionally biased region" description="Basic residues" evidence="1">
    <location>
        <begin position="95"/>
        <end position="115"/>
    </location>
</feature>
<feature type="compositionally biased region" description="Polar residues" evidence="1">
    <location>
        <begin position="122"/>
        <end position="147"/>
    </location>
</feature>
<accession>A0A146KKJ5</accession>
<organism evidence="2">
    <name type="scientific">Lygus hesperus</name>
    <name type="common">Western plant bug</name>
    <dbReference type="NCBI Taxonomy" id="30085"/>
    <lineage>
        <taxon>Eukaryota</taxon>
        <taxon>Metazoa</taxon>
        <taxon>Ecdysozoa</taxon>
        <taxon>Arthropoda</taxon>
        <taxon>Hexapoda</taxon>
        <taxon>Insecta</taxon>
        <taxon>Pterygota</taxon>
        <taxon>Neoptera</taxon>
        <taxon>Paraneoptera</taxon>
        <taxon>Hemiptera</taxon>
        <taxon>Heteroptera</taxon>
        <taxon>Panheteroptera</taxon>
        <taxon>Cimicomorpha</taxon>
        <taxon>Miridae</taxon>
        <taxon>Mirini</taxon>
        <taxon>Lygus</taxon>
    </lineage>
</organism>
<protein>
    <submittedName>
        <fullName evidence="2">Uncharacterized protein</fullName>
    </submittedName>
</protein>
<gene>
    <name evidence="2" type="ORF">g.51192</name>
</gene>
<dbReference type="EMBL" id="GDHC01021525">
    <property type="protein sequence ID" value="JAP97103.1"/>
    <property type="molecule type" value="Transcribed_RNA"/>
</dbReference>
<proteinExistence type="predicted"/>
<feature type="compositionally biased region" description="Low complexity" evidence="1">
    <location>
        <begin position="167"/>
        <end position="178"/>
    </location>
</feature>
<evidence type="ECO:0000256" key="1">
    <source>
        <dbReference type="SAM" id="MobiDB-lite"/>
    </source>
</evidence>